<evidence type="ECO:0000313" key="2">
    <source>
        <dbReference type="EMBL" id="GAA2948243.1"/>
    </source>
</evidence>
<evidence type="ECO:0000259" key="1">
    <source>
        <dbReference type="Pfam" id="PF01636"/>
    </source>
</evidence>
<dbReference type="InterPro" id="IPR002575">
    <property type="entry name" value="Aminoglycoside_PTrfase"/>
</dbReference>
<feature type="domain" description="Aminoglycoside phosphotransferase" evidence="1">
    <location>
        <begin position="60"/>
        <end position="280"/>
    </location>
</feature>
<dbReference type="RefSeq" id="WP_344496441.1">
    <property type="nucleotide sequence ID" value="NZ_BAAAUD010000038.1"/>
</dbReference>
<dbReference type="InterPro" id="IPR011009">
    <property type="entry name" value="Kinase-like_dom_sf"/>
</dbReference>
<dbReference type="Gene3D" id="3.90.1200.10">
    <property type="match status" value="1"/>
</dbReference>
<sequence>MTASVARALSAVAHDAAPQPEPRLHLQPRLPRTRSASAAPCPCAHPDVLADRPDGTVVRHGDVVAKSHAPGTDTAALTARIAAAADPLLTGVLLPPLPVPAAESTFTTLLHGRPLSLWPYGAPVDPEAPDAAPWEDAATLLARLHAVRPGALRLPTPLPPMRGPAKAARAIARMRAAGPHPAEAPVLRAWAGLPAWARDEAPPPHGRAAFCHGDLHLGQLVRHPAPDGPWLLIDVDDMGTGDPAWDLARPAAWYAAGLLAPDIWDRFLGAYRAAGGTAVRPDGDPWPQLDVPARALTAQTAALALAKSAAENRPLDEVEEMMIESCARIAALPPELVSEATT</sequence>
<protein>
    <submittedName>
        <fullName evidence="2">Aminoglycoside phosphotransferase family protein</fullName>
    </submittedName>
</protein>
<evidence type="ECO:0000313" key="3">
    <source>
        <dbReference type="Proteomes" id="UP001500403"/>
    </source>
</evidence>
<comment type="caution">
    <text evidence="2">The sequence shown here is derived from an EMBL/GenBank/DDBJ whole genome shotgun (WGS) entry which is preliminary data.</text>
</comment>
<accession>A0ABP6JWH1</accession>
<organism evidence="2 3">
    <name type="scientific">Streptomyces enissocaesilis</name>
    <dbReference type="NCBI Taxonomy" id="332589"/>
    <lineage>
        <taxon>Bacteria</taxon>
        <taxon>Bacillati</taxon>
        <taxon>Actinomycetota</taxon>
        <taxon>Actinomycetes</taxon>
        <taxon>Kitasatosporales</taxon>
        <taxon>Streptomycetaceae</taxon>
        <taxon>Streptomyces</taxon>
        <taxon>Streptomyces rochei group</taxon>
    </lineage>
</organism>
<dbReference type="EMBL" id="BAAAUD010000038">
    <property type="protein sequence ID" value="GAA2948243.1"/>
    <property type="molecule type" value="Genomic_DNA"/>
</dbReference>
<proteinExistence type="predicted"/>
<keyword evidence="3" id="KW-1185">Reference proteome</keyword>
<name>A0ABP6JWH1_9ACTN</name>
<dbReference type="SUPFAM" id="SSF56112">
    <property type="entry name" value="Protein kinase-like (PK-like)"/>
    <property type="match status" value="1"/>
</dbReference>
<gene>
    <name evidence="2" type="ORF">GCM10010446_36780</name>
</gene>
<dbReference type="Proteomes" id="UP001500403">
    <property type="component" value="Unassembled WGS sequence"/>
</dbReference>
<dbReference type="Pfam" id="PF01636">
    <property type="entry name" value="APH"/>
    <property type="match status" value="1"/>
</dbReference>
<reference evidence="3" key="1">
    <citation type="journal article" date="2019" name="Int. J. Syst. Evol. Microbiol.">
        <title>The Global Catalogue of Microorganisms (GCM) 10K type strain sequencing project: providing services to taxonomists for standard genome sequencing and annotation.</title>
        <authorList>
            <consortium name="The Broad Institute Genomics Platform"/>
            <consortium name="The Broad Institute Genome Sequencing Center for Infectious Disease"/>
            <person name="Wu L."/>
            <person name="Ma J."/>
        </authorList>
    </citation>
    <scope>NUCLEOTIDE SEQUENCE [LARGE SCALE GENOMIC DNA]</scope>
    <source>
        <strain evidence="3">JCM 9088</strain>
    </source>
</reference>